<proteinExistence type="predicted"/>
<dbReference type="AlphaFoldDB" id="A0A4R8VNA9"/>
<evidence type="ECO:0000256" key="1">
    <source>
        <dbReference type="SAM" id="MobiDB-lite"/>
    </source>
</evidence>
<accession>A0A4R8VNA9</accession>
<dbReference type="Proteomes" id="UP000297963">
    <property type="component" value="Unassembled WGS sequence"/>
</dbReference>
<reference evidence="2 3" key="1">
    <citation type="submission" date="2019-03" db="EMBL/GenBank/DDBJ databases">
        <title>Genomics of glacier-inhabiting Cryobacterium strains.</title>
        <authorList>
            <person name="Liu Q."/>
            <person name="Xin Y.-H."/>
        </authorList>
    </citation>
    <scope>NUCLEOTIDE SEQUENCE [LARGE SCALE GENOMIC DNA]</scope>
    <source>
        <strain evidence="2 3">Hh34</strain>
    </source>
</reference>
<gene>
    <name evidence="2" type="ORF">E3O11_10020</name>
</gene>
<evidence type="ECO:0000313" key="2">
    <source>
        <dbReference type="EMBL" id="TFB84225.1"/>
    </source>
</evidence>
<comment type="caution">
    <text evidence="2">The sequence shown here is derived from an EMBL/GenBank/DDBJ whole genome shotgun (WGS) entry which is preliminary data.</text>
</comment>
<sequence>MNEEPEQTDDGLRRALSDAIASVDPTLAGRLEHEPDSYLDLIDLTSRSAEEIAQLLQFAVASARQASVSWERIGQQLGMSRQAAQQRFGRVLDNTDVHSSDEKRRLYPLTAFDEMDALAEAGRTGWHSISYGMYFHDVIQSNEQWEHLRVVAFGSSRHRLEGEGWHRIGTMWFPWAYYARPTGKPIEADGSPADPPPSRTSVPR</sequence>
<protein>
    <submittedName>
        <fullName evidence="2">Uncharacterized protein</fullName>
    </submittedName>
</protein>
<dbReference type="EMBL" id="SOFE01000019">
    <property type="protein sequence ID" value="TFB84225.1"/>
    <property type="molecule type" value="Genomic_DNA"/>
</dbReference>
<feature type="region of interest" description="Disordered" evidence="1">
    <location>
        <begin position="184"/>
        <end position="204"/>
    </location>
</feature>
<evidence type="ECO:0000313" key="3">
    <source>
        <dbReference type="Proteomes" id="UP000297963"/>
    </source>
</evidence>
<name>A0A4R8VNA9_9MICO</name>
<organism evidence="2 3">
    <name type="scientific">Cryobacterium levicorallinum</name>
    <dbReference type="NCBI Taxonomy" id="995038"/>
    <lineage>
        <taxon>Bacteria</taxon>
        <taxon>Bacillati</taxon>
        <taxon>Actinomycetota</taxon>
        <taxon>Actinomycetes</taxon>
        <taxon>Micrococcales</taxon>
        <taxon>Microbacteriaceae</taxon>
        <taxon>Cryobacterium</taxon>
    </lineage>
</organism>